<dbReference type="Proteomes" id="UP001209878">
    <property type="component" value="Unassembled WGS sequence"/>
</dbReference>
<evidence type="ECO:0000256" key="6">
    <source>
        <dbReference type="ARBA" id="ARBA00022989"/>
    </source>
</evidence>
<keyword evidence="7 9" id="KW-0472">Membrane</keyword>
<keyword evidence="2 9" id="KW-0812">Transmembrane</keyword>
<feature type="transmembrane region" description="Helical" evidence="9">
    <location>
        <begin position="131"/>
        <end position="158"/>
    </location>
</feature>
<dbReference type="PANTHER" id="PTHR24223:SF443">
    <property type="entry name" value="MULTIDRUG-RESISTANCE LIKE PROTEIN 1, ISOFORM I"/>
    <property type="match status" value="1"/>
</dbReference>
<dbReference type="GO" id="GO:0005524">
    <property type="term" value="F:ATP binding"/>
    <property type="evidence" value="ECO:0007669"/>
    <property type="project" value="UniProtKB-KW"/>
</dbReference>
<evidence type="ECO:0000256" key="7">
    <source>
        <dbReference type="ARBA" id="ARBA00023136"/>
    </source>
</evidence>
<comment type="caution">
    <text evidence="10">The sequence shown here is derived from an EMBL/GenBank/DDBJ whole genome shotgun (WGS) entry which is preliminary data.</text>
</comment>
<dbReference type="PANTHER" id="PTHR24223">
    <property type="entry name" value="ATP-BINDING CASSETTE SUB-FAMILY C"/>
    <property type="match status" value="1"/>
</dbReference>
<evidence type="ECO:0000256" key="2">
    <source>
        <dbReference type="ARBA" id="ARBA00022692"/>
    </source>
</evidence>
<evidence type="ECO:0000313" key="11">
    <source>
        <dbReference type="Proteomes" id="UP001209878"/>
    </source>
</evidence>
<evidence type="ECO:0000256" key="4">
    <source>
        <dbReference type="ARBA" id="ARBA00022741"/>
    </source>
</evidence>
<organism evidence="10 11">
    <name type="scientific">Ridgeia piscesae</name>
    <name type="common">Tubeworm</name>
    <dbReference type="NCBI Taxonomy" id="27915"/>
    <lineage>
        <taxon>Eukaryota</taxon>
        <taxon>Metazoa</taxon>
        <taxon>Spiralia</taxon>
        <taxon>Lophotrochozoa</taxon>
        <taxon>Annelida</taxon>
        <taxon>Polychaeta</taxon>
        <taxon>Sedentaria</taxon>
        <taxon>Canalipalpata</taxon>
        <taxon>Sabellida</taxon>
        <taxon>Siboglinidae</taxon>
        <taxon>Ridgeia</taxon>
    </lineage>
</organism>
<accession>A0AAD9NJC8</accession>
<keyword evidence="5" id="KW-0067">ATP-binding</keyword>
<evidence type="ECO:0000256" key="8">
    <source>
        <dbReference type="SAM" id="MobiDB-lite"/>
    </source>
</evidence>
<evidence type="ECO:0000256" key="3">
    <source>
        <dbReference type="ARBA" id="ARBA00022737"/>
    </source>
</evidence>
<dbReference type="InterPro" id="IPR050173">
    <property type="entry name" value="ABC_transporter_C-like"/>
</dbReference>
<proteinExistence type="predicted"/>
<evidence type="ECO:0000256" key="9">
    <source>
        <dbReference type="SAM" id="Phobius"/>
    </source>
</evidence>
<dbReference type="Gene3D" id="1.20.1560.10">
    <property type="entry name" value="ABC transporter type 1, transmembrane domain"/>
    <property type="match status" value="1"/>
</dbReference>
<comment type="subcellular location">
    <subcellularLocation>
        <location evidence="1">Endomembrane system</location>
        <topology evidence="1">Multi-pass membrane protein</topology>
    </subcellularLocation>
</comment>
<keyword evidence="6 9" id="KW-1133">Transmembrane helix</keyword>
<evidence type="ECO:0000256" key="5">
    <source>
        <dbReference type="ARBA" id="ARBA00022840"/>
    </source>
</evidence>
<reference evidence="10" key="1">
    <citation type="journal article" date="2023" name="Mol. Biol. Evol.">
        <title>Third-Generation Sequencing Reveals the Adaptive Role of the Epigenome in Three Deep-Sea Polychaetes.</title>
        <authorList>
            <person name="Perez M."/>
            <person name="Aroh O."/>
            <person name="Sun Y."/>
            <person name="Lan Y."/>
            <person name="Juniper S.K."/>
            <person name="Young C.R."/>
            <person name="Angers B."/>
            <person name="Qian P.Y."/>
        </authorList>
    </citation>
    <scope>NUCLEOTIDE SEQUENCE</scope>
    <source>
        <strain evidence="10">R07B-5</strain>
    </source>
</reference>
<dbReference type="GO" id="GO:0042626">
    <property type="term" value="F:ATPase-coupled transmembrane transporter activity"/>
    <property type="evidence" value="ECO:0007669"/>
    <property type="project" value="TreeGrafter"/>
</dbReference>
<dbReference type="InterPro" id="IPR036640">
    <property type="entry name" value="ABC1_TM_sf"/>
</dbReference>
<gene>
    <name evidence="10" type="ORF">NP493_981g02006</name>
</gene>
<dbReference type="GO" id="GO:0012505">
    <property type="term" value="C:endomembrane system"/>
    <property type="evidence" value="ECO:0007669"/>
    <property type="project" value="UniProtKB-SubCell"/>
</dbReference>
<sequence>MKGAFSFHSLTTLGKSSDEDVATWQDSSEPHPREEEPGKSSEKGELIEEEEKALGAVSIHVYLRYVREASVTLVLTTLTAYLLRPGLKVAADYWLAHWTSVAHQAAINASDTYWPENSTVTPGETYDVGYYVGYFALLCCLAIVAGTVAIIALELTCLRAAKHLHAHMLQGGYSVHRPGKDCVGLAAVSLILTFLRAHESEFLPFYHFSTKFLFSYQFSQCLYIYIYIFNIKLLNK</sequence>
<feature type="compositionally biased region" description="Basic and acidic residues" evidence="8">
    <location>
        <begin position="28"/>
        <end position="45"/>
    </location>
</feature>
<protein>
    <submittedName>
        <fullName evidence="10">Uncharacterized protein</fullName>
    </submittedName>
</protein>
<keyword evidence="11" id="KW-1185">Reference proteome</keyword>
<feature type="region of interest" description="Disordered" evidence="8">
    <location>
        <begin position="16"/>
        <end position="45"/>
    </location>
</feature>
<dbReference type="GO" id="GO:0016020">
    <property type="term" value="C:membrane"/>
    <property type="evidence" value="ECO:0007669"/>
    <property type="project" value="InterPro"/>
</dbReference>
<dbReference type="AlphaFoldDB" id="A0AAD9NJC8"/>
<feature type="transmembrane region" description="Helical" evidence="9">
    <location>
        <begin position="217"/>
        <end position="234"/>
    </location>
</feature>
<dbReference type="EMBL" id="JAODUO010000986">
    <property type="protein sequence ID" value="KAK2172180.1"/>
    <property type="molecule type" value="Genomic_DNA"/>
</dbReference>
<evidence type="ECO:0000313" key="10">
    <source>
        <dbReference type="EMBL" id="KAK2172180.1"/>
    </source>
</evidence>
<keyword evidence="3" id="KW-0677">Repeat</keyword>
<keyword evidence="4" id="KW-0547">Nucleotide-binding</keyword>
<evidence type="ECO:0000256" key="1">
    <source>
        <dbReference type="ARBA" id="ARBA00004127"/>
    </source>
</evidence>
<name>A0AAD9NJC8_RIDPI</name>